<dbReference type="PANTHER" id="PTHR34203">
    <property type="entry name" value="METHYLTRANSFERASE, FKBM FAMILY PROTEIN"/>
    <property type="match status" value="1"/>
</dbReference>
<evidence type="ECO:0000313" key="3">
    <source>
        <dbReference type="Proteomes" id="UP000184522"/>
    </source>
</evidence>
<dbReference type="NCBIfam" id="TIGR01444">
    <property type="entry name" value="fkbM_fam"/>
    <property type="match status" value="1"/>
</dbReference>
<organism evidence="2 3">
    <name type="scientific">Winogradskyella jejuensis</name>
    <dbReference type="NCBI Taxonomy" id="1089305"/>
    <lineage>
        <taxon>Bacteria</taxon>
        <taxon>Pseudomonadati</taxon>
        <taxon>Bacteroidota</taxon>
        <taxon>Flavobacteriia</taxon>
        <taxon>Flavobacteriales</taxon>
        <taxon>Flavobacteriaceae</taxon>
        <taxon>Winogradskyella</taxon>
    </lineage>
</organism>
<protein>
    <submittedName>
        <fullName evidence="2">Methyltransferase, FkbM family</fullName>
    </submittedName>
</protein>
<dbReference type="EMBL" id="FQWS01000002">
    <property type="protein sequence ID" value="SHH39238.1"/>
    <property type="molecule type" value="Genomic_DNA"/>
</dbReference>
<evidence type="ECO:0000259" key="1">
    <source>
        <dbReference type="Pfam" id="PF05050"/>
    </source>
</evidence>
<dbReference type="GO" id="GO:0008168">
    <property type="term" value="F:methyltransferase activity"/>
    <property type="evidence" value="ECO:0007669"/>
    <property type="project" value="UniProtKB-KW"/>
</dbReference>
<dbReference type="GO" id="GO:0032259">
    <property type="term" value="P:methylation"/>
    <property type="evidence" value="ECO:0007669"/>
    <property type="project" value="UniProtKB-KW"/>
</dbReference>
<keyword evidence="2" id="KW-0808">Transferase</keyword>
<evidence type="ECO:0000313" key="2">
    <source>
        <dbReference type="EMBL" id="SHH39238.1"/>
    </source>
</evidence>
<dbReference type="Gene3D" id="3.40.50.150">
    <property type="entry name" value="Vaccinia Virus protein VP39"/>
    <property type="match status" value="1"/>
</dbReference>
<dbReference type="InterPro" id="IPR006342">
    <property type="entry name" value="FkbM_mtfrase"/>
</dbReference>
<dbReference type="InterPro" id="IPR029063">
    <property type="entry name" value="SAM-dependent_MTases_sf"/>
</dbReference>
<gene>
    <name evidence="2" type="ORF">SAMN05444148_1898</name>
</gene>
<dbReference type="InterPro" id="IPR052514">
    <property type="entry name" value="SAM-dependent_MTase"/>
</dbReference>
<feature type="domain" description="Methyltransferase FkbM" evidence="1">
    <location>
        <begin position="101"/>
        <end position="240"/>
    </location>
</feature>
<sequence>MNRLLVKIYSLVPENLKQKIGQSQALKDLRKMLLYTPKGFKIAKVLVNHRYGEHHVNFNFVASIKIASKAKELGVENTLLRNSFELINKFKTNRNDLTVLDVGSNFGYLGAVWADSVAANGKVLAFEPNRNLFQTIEKTIEANTKFSQNFEVYNLAVGSKKGVVHLNASAFSSNTEDMSAAIEAYDVDMVKLDDFVKHHDIAQVDLLKIDVDGIELDILKGAEHILKENTAIIIVETNNDQRIVNHFRALDYFIYNMKLDLYQDSQTLPLNIFCVPKKLDKNVV</sequence>
<reference evidence="3" key="1">
    <citation type="submission" date="2016-11" db="EMBL/GenBank/DDBJ databases">
        <authorList>
            <person name="Varghese N."/>
            <person name="Submissions S."/>
        </authorList>
    </citation>
    <scope>NUCLEOTIDE SEQUENCE [LARGE SCALE GENOMIC DNA]</scope>
    <source>
        <strain evidence="3">DSM 25330</strain>
    </source>
</reference>
<dbReference type="Pfam" id="PF05050">
    <property type="entry name" value="Methyltransf_21"/>
    <property type="match status" value="1"/>
</dbReference>
<keyword evidence="3" id="KW-1185">Reference proteome</keyword>
<dbReference type="PANTHER" id="PTHR34203:SF15">
    <property type="entry name" value="SLL1173 PROTEIN"/>
    <property type="match status" value="1"/>
</dbReference>
<dbReference type="AlphaFoldDB" id="A0A1M5SLV5"/>
<dbReference type="RefSeq" id="WP_073085831.1">
    <property type="nucleotide sequence ID" value="NZ_FQWS01000002.1"/>
</dbReference>
<dbReference type="STRING" id="1089305.SAMN05444148_1898"/>
<proteinExistence type="predicted"/>
<accession>A0A1M5SLV5</accession>
<dbReference type="SUPFAM" id="SSF53335">
    <property type="entry name" value="S-adenosyl-L-methionine-dependent methyltransferases"/>
    <property type="match status" value="1"/>
</dbReference>
<dbReference type="Proteomes" id="UP000184522">
    <property type="component" value="Unassembled WGS sequence"/>
</dbReference>
<dbReference type="OrthoDB" id="9812600at2"/>
<keyword evidence="2" id="KW-0489">Methyltransferase</keyword>
<name>A0A1M5SLV5_9FLAO</name>